<proteinExistence type="inferred from homology"/>
<evidence type="ECO:0000256" key="5">
    <source>
        <dbReference type="ARBA" id="ARBA00023002"/>
    </source>
</evidence>
<keyword evidence="3 14" id="KW-0575">Peroxidase</keyword>
<dbReference type="Proteomes" id="UP001595555">
    <property type="component" value="Unassembled WGS sequence"/>
</dbReference>
<dbReference type="InterPro" id="IPR000866">
    <property type="entry name" value="AhpC/TSA"/>
</dbReference>
<dbReference type="EMBL" id="JBHRTF010000003">
    <property type="protein sequence ID" value="MFC3115332.1"/>
    <property type="molecule type" value="Genomic_DNA"/>
</dbReference>
<dbReference type="PANTHER" id="PTHR42801">
    <property type="entry name" value="THIOREDOXIN-DEPENDENT PEROXIDE REDUCTASE"/>
    <property type="match status" value="1"/>
</dbReference>
<accession>A0ABV7FCW5</accession>
<dbReference type="PANTHER" id="PTHR42801:SF4">
    <property type="entry name" value="AHPC_TSA FAMILY PROTEIN"/>
    <property type="match status" value="1"/>
</dbReference>
<evidence type="ECO:0000313" key="14">
    <source>
        <dbReference type="EMBL" id="MFC3115332.1"/>
    </source>
</evidence>
<dbReference type="GO" id="GO:0140824">
    <property type="term" value="F:thioredoxin-dependent peroxiredoxin activity"/>
    <property type="evidence" value="ECO:0007669"/>
    <property type="project" value="UniProtKB-EC"/>
</dbReference>
<evidence type="ECO:0000256" key="7">
    <source>
        <dbReference type="ARBA" id="ARBA00023284"/>
    </source>
</evidence>
<evidence type="ECO:0000313" key="15">
    <source>
        <dbReference type="Proteomes" id="UP001595555"/>
    </source>
</evidence>
<evidence type="ECO:0000256" key="1">
    <source>
        <dbReference type="ARBA" id="ARBA00003330"/>
    </source>
</evidence>
<keyword evidence="4" id="KW-0049">Antioxidant</keyword>
<dbReference type="InterPro" id="IPR036249">
    <property type="entry name" value="Thioredoxin-like_sf"/>
</dbReference>
<feature type="signal peptide" evidence="12">
    <location>
        <begin position="1"/>
        <end position="23"/>
    </location>
</feature>
<comment type="similarity">
    <text evidence="9">Belongs to the peroxiredoxin family. BCP/PrxQ subfamily.</text>
</comment>
<comment type="function">
    <text evidence="1">Thiol-specific peroxidase that catalyzes the reduction of hydrogen peroxide and organic hydroperoxides to water and alcohols, respectively. Plays a role in cell protection against oxidative stress by detoxifying peroxides and as sensor of hydrogen peroxide-mediated signaling events.</text>
</comment>
<comment type="caution">
    <text evidence="14">The sequence shown here is derived from an EMBL/GenBank/DDBJ whole genome shotgun (WGS) entry which is preliminary data.</text>
</comment>
<dbReference type="Pfam" id="PF00578">
    <property type="entry name" value="AhpC-TSA"/>
    <property type="match status" value="1"/>
</dbReference>
<feature type="chain" id="PRO_5046673221" description="thioredoxin-dependent peroxiredoxin" evidence="12">
    <location>
        <begin position="24"/>
        <end position="196"/>
    </location>
</feature>
<organism evidence="14 15">
    <name type="scientific">Cellvibrio fontiphilus</name>
    <dbReference type="NCBI Taxonomy" id="1815559"/>
    <lineage>
        <taxon>Bacteria</taxon>
        <taxon>Pseudomonadati</taxon>
        <taxon>Pseudomonadota</taxon>
        <taxon>Gammaproteobacteria</taxon>
        <taxon>Cellvibrionales</taxon>
        <taxon>Cellvibrionaceae</taxon>
        <taxon>Cellvibrio</taxon>
    </lineage>
</organism>
<dbReference type="PROSITE" id="PS51352">
    <property type="entry name" value="THIOREDOXIN_2"/>
    <property type="match status" value="1"/>
</dbReference>
<evidence type="ECO:0000256" key="6">
    <source>
        <dbReference type="ARBA" id="ARBA00023157"/>
    </source>
</evidence>
<name>A0ABV7FCW5_9GAMM</name>
<evidence type="ECO:0000256" key="9">
    <source>
        <dbReference type="ARBA" id="ARBA00038489"/>
    </source>
</evidence>
<protein>
    <recommendedName>
        <fullName evidence="2">thioredoxin-dependent peroxiredoxin</fullName>
        <ecNumber evidence="2">1.11.1.24</ecNumber>
    </recommendedName>
    <alternativeName>
        <fullName evidence="8">Thioredoxin peroxidase</fullName>
    </alternativeName>
    <alternativeName>
        <fullName evidence="10">Thioredoxin-dependent peroxiredoxin Bcp</fullName>
    </alternativeName>
</protein>
<evidence type="ECO:0000256" key="4">
    <source>
        <dbReference type="ARBA" id="ARBA00022862"/>
    </source>
</evidence>
<dbReference type="CDD" id="cd03017">
    <property type="entry name" value="PRX_BCP"/>
    <property type="match status" value="1"/>
</dbReference>
<evidence type="ECO:0000256" key="3">
    <source>
        <dbReference type="ARBA" id="ARBA00022559"/>
    </source>
</evidence>
<feature type="domain" description="Thioredoxin" evidence="13">
    <location>
        <begin position="25"/>
        <end position="190"/>
    </location>
</feature>
<evidence type="ECO:0000256" key="11">
    <source>
        <dbReference type="ARBA" id="ARBA00049091"/>
    </source>
</evidence>
<evidence type="ECO:0000256" key="12">
    <source>
        <dbReference type="SAM" id="SignalP"/>
    </source>
</evidence>
<dbReference type="InterPro" id="IPR013766">
    <property type="entry name" value="Thioredoxin_domain"/>
</dbReference>
<evidence type="ECO:0000256" key="2">
    <source>
        <dbReference type="ARBA" id="ARBA00013017"/>
    </source>
</evidence>
<keyword evidence="7" id="KW-0676">Redox-active center</keyword>
<sequence>MKMMNKLILTSLFAGVLSLPVNAALEAGAQAPLFTLEASLAGKAFQFSLQEKLTSGPVVVYFYPSAYTNGCNIQAHTFSVNADKFAAAGATVIGVSLDSIERLNEFSADPEYCAGKFAVGSDVGGKVAKAFELNVRDAVEGKVDSRGKAIKHGFAERTTFVITQDGKIAATIGGVTPAENVKAALEKVQQLAKTSH</sequence>
<dbReference type="Gene3D" id="3.40.30.10">
    <property type="entry name" value="Glutaredoxin"/>
    <property type="match status" value="1"/>
</dbReference>
<evidence type="ECO:0000259" key="13">
    <source>
        <dbReference type="PROSITE" id="PS51352"/>
    </source>
</evidence>
<gene>
    <name evidence="14" type="ORF">ACFODX_07165</name>
</gene>
<keyword evidence="15" id="KW-1185">Reference proteome</keyword>
<evidence type="ECO:0000256" key="10">
    <source>
        <dbReference type="ARBA" id="ARBA00042639"/>
    </source>
</evidence>
<keyword evidence="12" id="KW-0732">Signal</keyword>
<dbReference type="EC" id="1.11.1.24" evidence="2"/>
<keyword evidence="6" id="KW-1015">Disulfide bond</keyword>
<evidence type="ECO:0000256" key="8">
    <source>
        <dbReference type="ARBA" id="ARBA00032824"/>
    </source>
</evidence>
<keyword evidence="5 14" id="KW-0560">Oxidoreductase</keyword>
<dbReference type="RefSeq" id="WP_378117531.1">
    <property type="nucleotide sequence ID" value="NZ_JBHRTF010000003.1"/>
</dbReference>
<reference evidence="15" key="1">
    <citation type="journal article" date="2019" name="Int. J. Syst. Evol. Microbiol.">
        <title>The Global Catalogue of Microorganisms (GCM) 10K type strain sequencing project: providing services to taxonomists for standard genome sequencing and annotation.</title>
        <authorList>
            <consortium name="The Broad Institute Genomics Platform"/>
            <consortium name="The Broad Institute Genome Sequencing Center for Infectious Disease"/>
            <person name="Wu L."/>
            <person name="Ma J."/>
        </authorList>
    </citation>
    <scope>NUCLEOTIDE SEQUENCE [LARGE SCALE GENOMIC DNA]</scope>
    <source>
        <strain evidence="15">KCTC 52237</strain>
    </source>
</reference>
<dbReference type="SUPFAM" id="SSF52833">
    <property type="entry name" value="Thioredoxin-like"/>
    <property type="match status" value="1"/>
</dbReference>
<comment type="catalytic activity">
    <reaction evidence="11">
        <text>a hydroperoxide + [thioredoxin]-dithiol = an alcohol + [thioredoxin]-disulfide + H2O</text>
        <dbReference type="Rhea" id="RHEA:62620"/>
        <dbReference type="Rhea" id="RHEA-COMP:10698"/>
        <dbReference type="Rhea" id="RHEA-COMP:10700"/>
        <dbReference type="ChEBI" id="CHEBI:15377"/>
        <dbReference type="ChEBI" id="CHEBI:29950"/>
        <dbReference type="ChEBI" id="CHEBI:30879"/>
        <dbReference type="ChEBI" id="CHEBI:35924"/>
        <dbReference type="ChEBI" id="CHEBI:50058"/>
        <dbReference type="EC" id="1.11.1.24"/>
    </reaction>
</comment>
<dbReference type="InterPro" id="IPR050924">
    <property type="entry name" value="Peroxiredoxin_BCP/PrxQ"/>
</dbReference>